<dbReference type="Proteomes" id="UP001213681">
    <property type="component" value="Unassembled WGS sequence"/>
</dbReference>
<dbReference type="GeneID" id="81597415"/>
<evidence type="ECO:0000313" key="4">
    <source>
        <dbReference type="EMBL" id="KAJ5455526.1"/>
    </source>
</evidence>
<keyword evidence="5" id="KW-1185">Reference proteome</keyword>
<dbReference type="PROSITE" id="PS50213">
    <property type="entry name" value="FAS1"/>
    <property type="match status" value="1"/>
</dbReference>
<dbReference type="SUPFAM" id="SSF82153">
    <property type="entry name" value="FAS1 domain"/>
    <property type="match status" value="1"/>
</dbReference>
<accession>A0AAD6G4B8</accession>
<comment type="caution">
    <text evidence="4">The sequence shown here is derived from an EMBL/GenBank/DDBJ whole genome shotgun (WGS) entry which is preliminary data.</text>
</comment>
<feature type="chain" id="PRO_5042080173" evidence="2">
    <location>
        <begin position="23"/>
        <end position="225"/>
    </location>
</feature>
<dbReference type="EMBL" id="JAPVEA010000004">
    <property type="protein sequence ID" value="KAJ5455526.1"/>
    <property type="molecule type" value="Genomic_DNA"/>
</dbReference>
<protein>
    <submittedName>
        <fullName evidence="4">FAS1 domain-containing protein</fullName>
    </submittedName>
</protein>
<feature type="signal peptide" evidence="2">
    <location>
        <begin position="1"/>
        <end position="22"/>
    </location>
</feature>
<evidence type="ECO:0000256" key="1">
    <source>
        <dbReference type="ARBA" id="ARBA00022729"/>
    </source>
</evidence>
<feature type="domain" description="FAS1" evidence="3">
    <location>
        <begin position="72"/>
        <end position="220"/>
    </location>
</feature>
<dbReference type="RefSeq" id="XP_056767899.1">
    <property type="nucleotide sequence ID" value="XM_056907172.1"/>
</dbReference>
<sequence length="225" mass="24810">MKGTRSLASIFLLLSLASIGTALWGLSLPVSQHQQPLVPSRGQQSIMDKFIPDILKPQTKAPSEDVVGGADQPVVSDVLPKTKGINIFAQLTRDFDSISSRLNDASHNITVLAPRNSAVQDLPRKPWEDPEDYAKFGDVNAYSGSDGQERAMRNLRRFVQAHIVPVSPWRENEEVESLGGEKLKWTKEGDKIILQPGNIEVDSIAEKVANGEVWVLNGVINYRSE</sequence>
<dbReference type="PANTHER" id="PTHR28156:SF1">
    <property type="entry name" value="FAS1 DOMAIN-CONTAINING PROTEIN YDR262W"/>
    <property type="match status" value="1"/>
</dbReference>
<dbReference type="AlphaFoldDB" id="A0AAD6G4B8"/>
<dbReference type="InterPro" id="IPR000782">
    <property type="entry name" value="FAS1_domain"/>
</dbReference>
<dbReference type="Gene3D" id="2.30.180.10">
    <property type="entry name" value="FAS1 domain"/>
    <property type="match status" value="1"/>
</dbReference>
<keyword evidence="1 2" id="KW-0732">Signal</keyword>
<dbReference type="Pfam" id="PF02469">
    <property type="entry name" value="Fasciclin"/>
    <property type="match status" value="1"/>
</dbReference>
<gene>
    <name evidence="4" type="ORF">N7458_003790</name>
</gene>
<evidence type="ECO:0000313" key="5">
    <source>
        <dbReference type="Proteomes" id="UP001213681"/>
    </source>
</evidence>
<reference evidence="4" key="2">
    <citation type="journal article" date="2023" name="IMA Fungus">
        <title>Comparative genomic study of the Penicillium genus elucidates a diverse pangenome and 15 lateral gene transfer events.</title>
        <authorList>
            <person name="Petersen C."/>
            <person name="Sorensen T."/>
            <person name="Nielsen M.R."/>
            <person name="Sondergaard T.E."/>
            <person name="Sorensen J.L."/>
            <person name="Fitzpatrick D.A."/>
            <person name="Frisvad J.C."/>
            <person name="Nielsen K.L."/>
        </authorList>
    </citation>
    <scope>NUCLEOTIDE SEQUENCE</scope>
    <source>
        <strain evidence="4">IBT 16125</strain>
    </source>
</reference>
<evidence type="ECO:0000256" key="2">
    <source>
        <dbReference type="SAM" id="SignalP"/>
    </source>
</evidence>
<reference evidence="4" key="1">
    <citation type="submission" date="2022-12" db="EMBL/GenBank/DDBJ databases">
        <authorList>
            <person name="Petersen C."/>
        </authorList>
    </citation>
    <scope>NUCLEOTIDE SEQUENCE</scope>
    <source>
        <strain evidence="4">IBT 16125</strain>
    </source>
</reference>
<evidence type="ECO:0000259" key="3">
    <source>
        <dbReference type="PROSITE" id="PS50213"/>
    </source>
</evidence>
<organism evidence="4 5">
    <name type="scientific">Penicillium daleae</name>
    <dbReference type="NCBI Taxonomy" id="63821"/>
    <lineage>
        <taxon>Eukaryota</taxon>
        <taxon>Fungi</taxon>
        <taxon>Dikarya</taxon>
        <taxon>Ascomycota</taxon>
        <taxon>Pezizomycotina</taxon>
        <taxon>Eurotiomycetes</taxon>
        <taxon>Eurotiomycetidae</taxon>
        <taxon>Eurotiales</taxon>
        <taxon>Aspergillaceae</taxon>
        <taxon>Penicillium</taxon>
    </lineage>
</organism>
<dbReference type="InterPro" id="IPR036378">
    <property type="entry name" value="FAS1_dom_sf"/>
</dbReference>
<name>A0AAD6G4B8_9EURO</name>
<dbReference type="PANTHER" id="PTHR28156">
    <property type="entry name" value="FAS1 DOMAIN-CONTAINING PROTEIN YDR262W"/>
    <property type="match status" value="1"/>
</dbReference>
<proteinExistence type="predicted"/>
<dbReference type="InterPro" id="IPR040200">
    <property type="entry name" value="Mug57-like"/>
</dbReference>